<evidence type="ECO:0000256" key="1">
    <source>
        <dbReference type="ARBA" id="ARBA00005384"/>
    </source>
</evidence>
<dbReference type="Gene3D" id="3.40.640.10">
    <property type="entry name" value="Type I PLP-dependent aspartate aminotransferase-like (Major domain)"/>
    <property type="match status" value="1"/>
</dbReference>
<evidence type="ECO:0000313" key="8">
    <source>
        <dbReference type="Proteomes" id="UP000295063"/>
    </source>
</evidence>
<dbReference type="SMART" id="SM00345">
    <property type="entry name" value="HTH_GNTR"/>
    <property type="match status" value="1"/>
</dbReference>
<dbReference type="Pfam" id="PF00155">
    <property type="entry name" value="Aminotran_1_2"/>
    <property type="match status" value="1"/>
</dbReference>
<feature type="domain" description="HTH gntR-type" evidence="6">
    <location>
        <begin position="10"/>
        <end position="78"/>
    </location>
</feature>
<evidence type="ECO:0000313" key="7">
    <source>
        <dbReference type="EMBL" id="TCL35452.1"/>
    </source>
</evidence>
<dbReference type="InterPro" id="IPR051446">
    <property type="entry name" value="HTH_trans_reg/aminotransferase"/>
</dbReference>
<dbReference type="AlphaFoldDB" id="A0A4R1PU84"/>
<dbReference type="Pfam" id="PF00392">
    <property type="entry name" value="GntR"/>
    <property type="match status" value="1"/>
</dbReference>
<name>A0A4R1PU84_9FIRM</name>
<dbReference type="InterPro" id="IPR036390">
    <property type="entry name" value="WH_DNA-bd_sf"/>
</dbReference>
<dbReference type="InterPro" id="IPR004839">
    <property type="entry name" value="Aminotransferase_I/II_large"/>
</dbReference>
<keyword evidence="8" id="KW-1185">Reference proteome</keyword>
<dbReference type="RefSeq" id="WP_132082550.1">
    <property type="nucleotide sequence ID" value="NZ_SLUI01000012.1"/>
</dbReference>
<dbReference type="CDD" id="cd00609">
    <property type="entry name" value="AAT_like"/>
    <property type="match status" value="1"/>
</dbReference>
<dbReference type="InterPro" id="IPR015424">
    <property type="entry name" value="PyrdxlP-dep_Trfase"/>
</dbReference>
<keyword evidence="7" id="KW-0032">Aminotransferase</keyword>
<dbReference type="Proteomes" id="UP000295063">
    <property type="component" value="Unassembled WGS sequence"/>
</dbReference>
<dbReference type="GO" id="GO:0003700">
    <property type="term" value="F:DNA-binding transcription factor activity"/>
    <property type="evidence" value="ECO:0007669"/>
    <property type="project" value="InterPro"/>
</dbReference>
<evidence type="ECO:0000259" key="6">
    <source>
        <dbReference type="PROSITE" id="PS50949"/>
    </source>
</evidence>
<dbReference type="InterPro" id="IPR036388">
    <property type="entry name" value="WH-like_DNA-bd_sf"/>
</dbReference>
<protein>
    <submittedName>
        <fullName evidence="7">GntR family transcriptional regulator/MocR family aminotransferase</fullName>
    </submittedName>
</protein>
<dbReference type="EMBL" id="SLUI01000012">
    <property type="protein sequence ID" value="TCL35452.1"/>
    <property type="molecule type" value="Genomic_DNA"/>
</dbReference>
<sequence length="465" mass="52256">MILLDDKQGQPLHSKIYDQIKSQITAGTMKPHARLPSIRALCAELAVSHNTVEYAYQQLLAEGYVYSKPKSGYYVSLLDAEFLPPSLPESNTCSKILSERQPVYNFDFHPASLAPESFPAALWRKLMTGCLRDEPGQFAGYGSRQGDWALRSEIRSYLARSRGVICEPEQIVICAGLQDSLSIIVPLLRPNHSLLAVEEPGHFIPRTVFHNHLFATAPIPVHVDGLDLSALQASRSTVVYVTPSHQFPLGHIMPVANRLKLIEWAESVGGVIIEDDYDSELRYQGSPVPALQGLHPQASIIYIGTFSKVLSPALRVSYMVLPKQMLERYQQLFYESASSAALLEQQTLYKFMAEGYWDRHLRRMRILYKKKHDTLVQAVHRRFGEQAVIIGQGAGLHVVLELLNSVFSEAELIKRAQEKTIRLFPLSKTYMAKQTGKKLLMLGFGGIDSDEIDRGVKLLYQACYK</sequence>
<dbReference type="GO" id="GO:0003677">
    <property type="term" value="F:DNA binding"/>
    <property type="evidence" value="ECO:0007669"/>
    <property type="project" value="UniProtKB-KW"/>
</dbReference>
<evidence type="ECO:0000256" key="4">
    <source>
        <dbReference type="ARBA" id="ARBA00023125"/>
    </source>
</evidence>
<dbReference type="CDD" id="cd07377">
    <property type="entry name" value="WHTH_GntR"/>
    <property type="match status" value="1"/>
</dbReference>
<reference evidence="7 8" key="1">
    <citation type="submission" date="2019-03" db="EMBL/GenBank/DDBJ databases">
        <title>Genomic Encyclopedia of Type Strains, Phase IV (KMG-IV): sequencing the most valuable type-strain genomes for metagenomic binning, comparative biology and taxonomic classification.</title>
        <authorList>
            <person name="Goeker M."/>
        </authorList>
    </citation>
    <scope>NUCLEOTIDE SEQUENCE [LARGE SCALE GENOMIC DNA]</scope>
    <source>
        <strain evidence="7 8">DSM 15969</strain>
    </source>
</reference>
<gene>
    <name evidence="7" type="ORF">EV210_112112</name>
</gene>
<evidence type="ECO:0000256" key="2">
    <source>
        <dbReference type="ARBA" id="ARBA00022898"/>
    </source>
</evidence>
<dbReference type="GO" id="GO:0030170">
    <property type="term" value="F:pyridoxal phosphate binding"/>
    <property type="evidence" value="ECO:0007669"/>
    <property type="project" value="InterPro"/>
</dbReference>
<dbReference type="OrthoDB" id="9808770at2"/>
<evidence type="ECO:0000256" key="5">
    <source>
        <dbReference type="ARBA" id="ARBA00023163"/>
    </source>
</evidence>
<dbReference type="InterPro" id="IPR015421">
    <property type="entry name" value="PyrdxlP-dep_Trfase_major"/>
</dbReference>
<keyword evidence="5" id="KW-0804">Transcription</keyword>
<dbReference type="PANTHER" id="PTHR46577:SF1">
    <property type="entry name" value="HTH-TYPE TRANSCRIPTIONAL REGULATORY PROTEIN GABR"/>
    <property type="match status" value="1"/>
</dbReference>
<comment type="similarity">
    <text evidence="1">In the C-terminal section; belongs to the class-I pyridoxal-phosphate-dependent aminotransferase family.</text>
</comment>
<proteinExistence type="inferred from homology"/>
<dbReference type="SUPFAM" id="SSF46785">
    <property type="entry name" value="Winged helix' DNA-binding domain"/>
    <property type="match status" value="1"/>
</dbReference>
<keyword evidence="7" id="KW-0808">Transferase</keyword>
<evidence type="ECO:0000256" key="3">
    <source>
        <dbReference type="ARBA" id="ARBA00023015"/>
    </source>
</evidence>
<keyword evidence="3" id="KW-0805">Transcription regulation</keyword>
<comment type="caution">
    <text evidence="7">The sequence shown here is derived from an EMBL/GenBank/DDBJ whole genome shotgun (WGS) entry which is preliminary data.</text>
</comment>
<dbReference type="Gene3D" id="1.10.10.10">
    <property type="entry name" value="Winged helix-like DNA-binding domain superfamily/Winged helix DNA-binding domain"/>
    <property type="match status" value="1"/>
</dbReference>
<dbReference type="GO" id="GO:0008483">
    <property type="term" value="F:transaminase activity"/>
    <property type="evidence" value="ECO:0007669"/>
    <property type="project" value="UniProtKB-KW"/>
</dbReference>
<keyword evidence="4" id="KW-0238">DNA-binding</keyword>
<dbReference type="PROSITE" id="PS50949">
    <property type="entry name" value="HTH_GNTR"/>
    <property type="match status" value="1"/>
</dbReference>
<dbReference type="InterPro" id="IPR000524">
    <property type="entry name" value="Tscrpt_reg_HTH_GntR"/>
</dbReference>
<dbReference type="PANTHER" id="PTHR46577">
    <property type="entry name" value="HTH-TYPE TRANSCRIPTIONAL REGULATORY PROTEIN GABR"/>
    <property type="match status" value="1"/>
</dbReference>
<accession>A0A4R1PU84</accession>
<organism evidence="7 8">
    <name type="scientific">Anaerospora hongkongensis</name>
    <dbReference type="NCBI Taxonomy" id="244830"/>
    <lineage>
        <taxon>Bacteria</taxon>
        <taxon>Bacillati</taxon>
        <taxon>Bacillota</taxon>
        <taxon>Negativicutes</taxon>
        <taxon>Selenomonadales</taxon>
        <taxon>Sporomusaceae</taxon>
        <taxon>Anaerospora</taxon>
    </lineage>
</organism>
<keyword evidence="2" id="KW-0663">Pyridoxal phosphate</keyword>
<dbReference type="SUPFAM" id="SSF53383">
    <property type="entry name" value="PLP-dependent transferases"/>
    <property type="match status" value="1"/>
</dbReference>